<dbReference type="Pfam" id="PF07191">
    <property type="entry name" value="Zn_ribbon_6"/>
    <property type="match status" value="1"/>
</dbReference>
<evidence type="ECO:0000313" key="2">
    <source>
        <dbReference type="Proteomes" id="UP000319828"/>
    </source>
</evidence>
<comment type="caution">
    <text evidence="1">The sequence shown here is derived from an EMBL/GenBank/DDBJ whole genome shotgun (WGS) entry which is preliminary data.</text>
</comment>
<organism evidence="1 2">
    <name type="scientific">Vibrio algivorus</name>
    <dbReference type="NCBI Taxonomy" id="1667024"/>
    <lineage>
        <taxon>Bacteria</taxon>
        <taxon>Pseudomonadati</taxon>
        <taxon>Pseudomonadota</taxon>
        <taxon>Gammaproteobacteria</taxon>
        <taxon>Vibrionales</taxon>
        <taxon>Vibrionaceae</taxon>
        <taxon>Vibrio</taxon>
    </lineage>
</organism>
<protein>
    <submittedName>
        <fullName evidence="1">DNA ligase</fullName>
    </submittedName>
</protein>
<dbReference type="InterPro" id="IPR010807">
    <property type="entry name" value="YfgJ-like"/>
</dbReference>
<accession>A0A557P6D7</accession>
<proteinExistence type="predicted"/>
<sequence>MKPDLCPSCQEELTFKVSGSAKGEQYLCHACQRIYTRVAKCPDCQQTAEKIQACGSVSYFCSHCNELKSKTRIQFEYNDAL</sequence>
<evidence type="ECO:0000313" key="1">
    <source>
        <dbReference type="EMBL" id="TVO36232.1"/>
    </source>
</evidence>
<reference evidence="1 2" key="1">
    <citation type="submission" date="2019-07" db="EMBL/GenBank/DDBJ databases">
        <title>The draft genome sequence of Vibrio algivorus M1486.</title>
        <authorList>
            <person name="Meng X."/>
        </authorList>
    </citation>
    <scope>NUCLEOTIDE SEQUENCE [LARGE SCALE GENOMIC DNA]</scope>
    <source>
        <strain evidence="1 2">M1486</strain>
    </source>
</reference>
<dbReference type="GO" id="GO:0016874">
    <property type="term" value="F:ligase activity"/>
    <property type="evidence" value="ECO:0007669"/>
    <property type="project" value="UniProtKB-KW"/>
</dbReference>
<dbReference type="SUPFAM" id="SSF161187">
    <property type="entry name" value="YfgJ-like"/>
    <property type="match status" value="1"/>
</dbReference>
<dbReference type="RefSeq" id="WP_144388247.1">
    <property type="nucleotide sequence ID" value="NZ_CANNCB010000006.1"/>
</dbReference>
<keyword evidence="1" id="KW-0436">Ligase</keyword>
<dbReference type="Gene3D" id="2.10.290.10">
    <property type="entry name" value="YfgJ-like"/>
    <property type="match status" value="1"/>
</dbReference>
<dbReference type="Proteomes" id="UP000319828">
    <property type="component" value="Unassembled WGS sequence"/>
</dbReference>
<dbReference type="InterPro" id="IPR029037">
    <property type="entry name" value="DUF1407/YfgJ-like_sf"/>
</dbReference>
<gene>
    <name evidence="1" type="ORF">FOF44_10000</name>
</gene>
<dbReference type="AlphaFoldDB" id="A0A557P6D7"/>
<name>A0A557P6D7_9VIBR</name>
<dbReference type="EMBL" id="VMKJ01000018">
    <property type="protein sequence ID" value="TVO36232.1"/>
    <property type="molecule type" value="Genomic_DNA"/>
</dbReference>
<dbReference type="OrthoDB" id="5405751at2"/>